<dbReference type="FunFam" id="3.30.70.330:FF:000062">
    <property type="entry name" value="serine/arginine-rich splicing factor SR34A-like"/>
    <property type="match status" value="1"/>
</dbReference>
<dbReference type="PANTHER" id="PTHR13230:SF8">
    <property type="entry name" value="TRANSCRIPTION FACTOR IIIC, SUBUNIT 5"/>
    <property type="match status" value="1"/>
</dbReference>
<sequence>MGIIEHGAVSGTLPSKEAFLVHFPGYPSSIPRAIETLGGVQGITEARGSISNKLELRFRPEDPYAHPALGEQRPCSGFLLKISKQDIKKPGSQPVVATSDVCLKEASPALCADIVARVSDAFHFDGMADYQHVIPIHADIARQKKRKWMDVDPLAGGSDLMELADEDVMMLLPQVFAPKDIPDNLALKPPATSGPKKKDDAATQNFYEMDIGPVFAIDFSVKDILFFTLYYFFQFNLNWEEFVSPSSHHWQWQVSLSALFEERPIWTRDSVVQRLLDKGLKCTHHMLNRYLLRAAYYFSNGPFLRFWIKRGYDPRNDPESRVYQRMEFRVPPELRSYCDANATNKSKPRWNDICAFKLFPFKCQTFLQLFELDDEYIQREIRKPPKQTTCSHKTGWFSEALLDTLRLRVAVRFVSVFPEPGFEDVFKSIQEEFERSEKIQTFKETHKPSLVKHKEPTKGSEDMEKFKSTNDDVDVIVNEYGDDEDLDEEEEEDEEELYVPTADDEISIDSHGYLDTENSSRTYLQGLFDSFPTSEPGLYGDFAVDYGEFQIYEEESDESLYSIDDNDGEEEEDDDADKLSQPSIFRFRVSLASSPLLLSPDLYLQFASFQQPLGTMSDRSSRSIYVGNLPGDIRESEIEDLFYKYGRIVDIELKVPPRPPCYCFIEFEHPRDAKDAVDGRDGYNFDGCRLRVELSHGGRGQSSGDRRGGYGGGGGYRGGGGGGGGGGGSARFGVSRHSEFRVIVRGLPSSASWQDLKDHMRKAGDVCFAEVTRDRDGAYGVVDYTNYDDMKYAIRKLDDTEFKNPWARGYIRVKKYESSQSRSPSRSRSRSRSRGRDRSRSRSISRSKSPRKDMSKSPRRSPARSISKSRSPSPDRKKSPLRSRSRSRSLSKSPAKVYNRQ</sequence>
<feature type="region of interest" description="Disordered" evidence="14">
    <location>
        <begin position="555"/>
        <end position="579"/>
    </location>
</feature>
<dbReference type="InterPro" id="IPR000504">
    <property type="entry name" value="RRM_dom"/>
</dbReference>
<dbReference type="InterPro" id="IPR042536">
    <property type="entry name" value="TFIIIC_tauA_Sfc1"/>
</dbReference>
<feature type="domain" description="RRM" evidence="15">
    <location>
        <begin position="622"/>
        <end position="697"/>
    </location>
</feature>
<dbReference type="GO" id="GO:0008380">
    <property type="term" value="P:RNA splicing"/>
    <property type="evidence" value="ECO:0007669"/>
    <property type="project" value="UniProtKB-KW"/>
</dbReference>
<keyword evidence="11" id="KW-0539">Nucleus</keyword>
<dbReference type="PANTHER" id="PTHR13230">
    <property type="entry name" value="GENERAL TRANSCRIPTION FACTOR IIIC, POLYPEPTIDE 5"/>
    <property type="match status" value="1"/>
</dbReference>
<dbReference type="GO" id="GO:0006397">
    <property type="term" value="P:mRNA processing"/>
    <property type="evidence" value="ECO:0007669"/>
    <property type="project" value="UniProtKB-KW"/>
</dbReference>
<dbReference type="AlphaFoldDB" id="A0A3P5ZMZ1"/>
<feature type="compositionally biased region" description="Basic residues" evidence="14">
    <location>
        <begin position="879"/>
        <end position="889"/>
    </location>
</feature>
<dbReference type="CDD" id="cd12599">
    <property type="entry name" value="RRM1_SF2_plant_like"/>
    <property type="match status" value="1"/>
</dbReference>
<accession>A0A3P5ZMZ1</accession>
<dbReference type="EMBL" id="LS974617">
    <property type="protein sequence ID" value="CAG7888469.1"/>
    <property type="molecule type" value="Genomic_DNA"/>
</dbReference>
<evidence type="ECO:0000259" key="15">
    <source>
        <dbReference type="PROSITE" id="PS50102"/>
    </source>
</evidence>
<evidence type="ECO:0000256" key="5">
    <source>
        <dbReference type="ARBA" id="ARBA00022728"/>
    </source>
</evidence>
<feature type="compositionally biased region" description="Gly residues" evidence="14">
    <location>
        <begin position="709"/>
        <end position="730"/>
    </location>
</feature>
<evidence type="ECO:0000256" key="8">
    <source>
        <dbReference type="ARBA" id="ARBA00023125"/>
    </source>
</evidence>
<protein>
    <recommendedName>
        <fullName evidence="15">RRM domain-containing protein</fullName>
    </recommendedName>
</protein>
<feature type="compositionally biased region" description="Acidic residues" evidence="14">
    <location>
        <begin position="555"/>
        <end position="576"/>
    </location>
</feature>
<dbReference type="GO" id="GO:0005681">
    <property type="term" value="C:spliceosomal complex"/>
    <property type="evidence" value="ECO:0007669"/>
    <property type="project" value="UniProtKB-KW"/>
</dbReference>
<dbReference type="GO" id="GO:0003723">
    <property type="term" value="F:RNA binding"/>
    <property type="evidence" value="ECO:0007669"/>
    <property type="project" value="UniProtKB-UniRule"/>
</dbReference>
<evidence type="ECO:0000256" key="13">
    <source>
        <dbReference type="PROSITE-ProRule" id="PRU00176"/>
    </source>
</evidence>
<keyword evidence="10" id="KW-0508">mRNA splicing</keyword>
<dbReference type="FunFam" id="3.30.200.160:FF:000002">
    <property type="entry name" value="Transcription factor IIIC, subunit 5"/>
    <property type="match status" value="1"/>
</dbReference>
<feature type="compositionally biased region" description="Low complexity" evidence="14">
    <location>
        <begin position="863"/>
        <end position="872"/>
    </location>
</feature>
<keyword evidence="5" id="KW-0747">Spliceosome</keyword>
<evidence type="ECO:0000256" key="14">
    <source>
        <dbReference type="SAM" id="MobiDB-lite"/>
    </source>
</evidence>
<keyword evidence="9" id="KW-0804">Transcription</keyword>
<dbReference type="GO" id="GO:0000127">
    <property type="term" value="C:transcription factor TFIIIC complex"/>
    <property type="evidence" value="ECO:0007669"/>
    <property type="project" value="InterPro"/>
</dbReference>
<evidence type="ECO:0000256" key="12">
    <source>
        <dbReference type="ARBA" id="ARBA00061121"/>
    </source>
</evidence>
<reference evidence="17" key="1">
    <citation type="submission" date="2018-11" db="EMBL/GenBank/DDBJ databases">
        <authorList>
            <consortium name="Genoscope - CEA"/>
            <person name="William W."/>
        </authorList>
    </citation>
    <scope>NUCLEOTIDE SEQUENCE</scope>
</reference>
<evidence type="ECO:0000313" key="16">
    <source>
        <dbReference type="EMBL" id="CAG7888469.1"/>
    </source>
</evidence>
<dbReference type="InterPro" id="IPR019136">
    <property type="entry name" value="TF_IIIC_su-5_HTH"/>
</dbReference>
<keyword evidence="3" id="KW-0597">Phosphoprotein</keyword>
<dbReference type="Pfam" id="PF17682">
    <property type="entry name" value="Tau95_N"/>
    <property type="match status" value="1"/>
</dbReference>
<organism evidence="17">
    <name type="scientific">Brassica campestris</name>
    <name type="common">Field mustard</name>
    <dbReference type="NCBI Taxonomy" id="3711"/>
    <lineage>
        <taxon>Eukaryota</taxon>
        <taxon>Viridiplantae</taxon>
        <taxon>Streptophyta</taxon>
        <taxon>Embryophyta</taxon>
        <taxon>Tracheophyta</taxon>
        <taxon>Spermatophyta</taxon>
        <taxon>Magnoliopsida</taxon>
        <taxon>eudicotyledons</taxon>
        <taxon>Gunneridae</taxon>
        <taxon>Pentapetalae</taxon>
        <taxon>rosids</taxon>
        <taxon>malvids</taxon>
        <taxon>Brassicales</taxon>
        <taxon>Brassicaceae</taxon>
        <taxon>Brassiceae</taxon>
        <taxon>Brassica</taxon>
    </lineage>
</organism>
<dbReference type="Pfam" id="PF00076">
    <property type="entry name" value="RRM_1"/>
    <property type="match status" value="2"/>
</dbReference>
<dbReference type="SUPFAM" id="SSF54928">
    <property type="entry name" value="RNA-binding domain, RBD"/>
    <property type="match status" value="1"/>
</dbReference>
<feature type="domain" description="RRM" evidence="15">
    <location>
        <begin position="740"/>
        <end position="818"/>
    </location>
</feature>
<evidence type="ECO:0000313" key="17">
    <source>
        <dbReference type="EMBL" id="VDC75883.1"/>
    </source>
</evidence>
<dbReference type="Pfam" id="PF09734">
    <property type="entry name" value="Tau95"/>
    <property type="match status" value="1"/>
</dbReference>
<dbReference type="Gene3D" id="3.30.200.160">
    <property type="entry name" value="TFIIIC, subcomplex tauA, subunit Sfc1, barrel domain"/>
    <property type="match status" value="1"/>
</dbReference>
<feature type="region of interest" description="Disordered" evidence="14">
    <location>
        <begin position="696"/>
        <end position="730"/>
    </location>
</feature>
<keyword evidence="6" id="KW-0677">Repeat</keyword>
<keyword evidence="8" id="KW-0238">DNA-binding</keyword>
<dbReference type="Proteomes" id="UP000694005">
    <property type="component" value="Chromosome A01"/>
</dbReference>
<dbReference type="InterPro" id="IPR040454">
    <property type="entry name" value="TF_IIIC_Tfc1/Sfc1"/>
</dbReference>
<dbReference type="InterPro" id="IPR012677">
    <property type="entry name" value="Nucleotide-bd_a/b_plait_sf"/>
</dbReference>
<dbReference type="GO" id="GO:0016607">
    <property type="term" value="C:nuclear speck"/>
    <property type="evidence" value="ECO:0007669"/>
    <property type="project" value="UniProtKB-SubCell"/>
</dbReference>
<evidence type="ECO:0000256" key="7">
    <source>
        <dbReference type="ARBA" id="ARBA00022884"/>
    </source>
</evidence>
<dbReference type="PROSITE" id="PS50102">
    <property type="entry name" value="RRM"/>
    <property type="match status" value="2"/>
</dbReference>
<evidence type="ECO:0000256" key="6">
    <source>
        <dbReference type="ARBA" id="ARBA00022737"/>
    </source>
</evidence>
<evidence type="ECO:0000256" key="10">
    <source>
        <dbReference type="ARBA" id="ARBA00023187"/>
    </source>
</evidence>
<evidence type="ECO:0000256" key="4">
    <source>
        <dbReference type="ARBA" id="ARBA00022664"/>
    </source>
</evidence>
<dbReference type="GO" id="GO:0006384">
    <property type="term" value="P:transcription initiation at RNA polymerase III promoter"/>
    <property type="evidence" value="ECO:0007669"/>
    <property type="project" value="InterPro"/>
</dbReference>
<evidence type="ECO:0000256" key="9">
    <source>
        <dbReference type="ARBA" id="ARBA00023163"/>
    </source>
</evidence>
<dbReference type="CDD" id="cd12602">
    <property type="entry name" value="RRM2_SF2_plant_like"/>
    <property type="match status" value="1"/>
</dbReference>
<evidence type="ECO:0000256" key="2">
    <source>
        <dbReference type="ARBA" id="ARBA00004642"/>
    </source>
</evidence>
<dbReference type="EMBL" id="LR031571">
    <property type="protein sequence ID" value="VDC75883.1"/>
    <property type="molecule type" value="Genomic_DNA"/>
</dbReference>
<keyword evidence="4" id="KW-0507">mRNA processing</keyword>
<keyword evidence="7 13" id="KW-0694">RNA-binding</keyword>
<comment type="subcellular location">
    <subcellularLocation>
        <location evidence="1">Nucleus speckle</location>
    </subcellularLocation>
    <subcellularLocation>
        <location evidence="2">Nucleus</location>
        <location evidence="2">Nucleoplasm</location>
    </subcellularLocation>
</comment>
<comment type="similarity">
    <text evidence="12">Belongs to the splicing factor SR family. SR subfamily.</text>
</comment>
<dbReference type="Gene3D" id="3.30.70.330">
    <property type="match status" value="2"/>
</dbReference>
<proteinExistence type="inferred from homology"/>
<feature type="region of interest" description="Disordered" evidence="14">
    <location>
        <begin position="815"/>
        <end position="901"/>
    </location>
</feature>
<dbReference type="InterPro" id="IPR035979">
    <property type="entry name" value="RBD_domain_sf"/>
</dbReference>
<feature type="compositionally biased region" description="Low complexity" evidence="14">
    <location>
        <begin position="890"/>
        <end position="901"/>
    </location>
</feature>
<evidence type="ECO:0000256" key="1">
    <source>
        <dbReference type="ARBA" id="ARBA00004324"/>
    </source>
</evidence>
<dbReference type="InterPro" id="IPR041499">
    <property type="entry name" value="Tfc1/Sfc1_N"/>
</dbReference>
<evidence type="ECO:0000256" key="11">
    <source>
        <dbReference type="ARBA" id="ARBA00023242"/>
    </source>
</evidence>
<dbReference type="SMART" id="SM00360">
    <property type="entry name" value="RRM"/>
    <property type="match status" value="2"/>
</dbReference>
<dbReference type="Gramene" id="A01p25450.2_BraZ1">
    <property type="protein sequence ID" value="A01p25450.2_BraZ1.CDS"/>
    <property type="gene ID" value="A01g25450.2_BraZ1"/>
</dbReference>
<gene>
    <name evidence="17" type="ORF">BRAA01T02385Z</name>
    <name evidence="16" type="ORF">BRAPAZ1V2_A01P25450.2</name>
</gene>
<evidence type="ECO:0000256" key="3">
    <source>
        <dbReference type="ARBA" id="ARBA00022553"/>
    </source>
</evidence>
<dbReference type="GO" id="GO:0003677">
    <property type="term" value="F:DNA binding"/>
    <property type="evidence" value="ECO:0007669"/>
    <property type="project" value="UniProtKB-KW"/>
</dbReference>
<name>A0A3P5ZMZ1_BRACM</name>